<sequence length="402" mass="45013">MEGQLQCTICGSTSAKYCSGCRSAAYCSLECQQTDWRTHKPLCKSFQECYAARPSPSHYLVISFPMVSPGCRPQLCWLDTKEIMAGYFEPELDQLLQVPGSDRYLGRGIQIVRGNILRGRPKLPDSLNIRYLTEYDGNDAVQVNATLHGGLRCLCLDGLGETFWKGPIVAYLKAGDDFDAAKMADMNLTAYRDAIDYLAYFRETVGSMIDPVGGTNDRYGQLTMGTKSGKVKGVRVNCLGDQQPGGDGPAAAGRQEFVQVDVPMSHPLFNLEGDDPLEIAERFGATWVAYRYQQGRWRRDDPDAREGARNPNAKMLMRQISQDFVNSDRWAIVPERRLERTKGSILLVDREKADLDVGKVRAVCRLLEERVEPLLASKVEVDEAKVLDALKEEVLEQYMQEV</sequence>
<keyword evidence="2 4" id="KW-0863">Zinc-finger</keyword>
<name>A0ABR1UPH2_9PEZI</name>
<feature type="domain" description="MYND-type" evidence="5">
    <location>
        <begin position="7"/>
        <end position="43"/>
    </location>
</feature>
<proteinExistence type="predicted"/>
<organism evidence="6 7">
    <name type="scientific">Apiospora saccharicola</name>
    <dbReference type="NCBI Taxonomy" id="335842"/>
    <lineage>
        <taxon>Eukaryota</taxon>
        <taxon>Fungi</taxon>
        <taxon>Dikarya</taxon>
        <taxon>Ascomycota</taxon>
        <taxon>Pezizomycotina</taxon>
        <taxon>Sordariomycetes</taxon>
        <taxon>Xylariomycetidae</taxon>
        <taxon>Amphisphaeriales</taxon>
        <taxon>Apiosporaceae</taxon>
        <taxon>Apiospora</taxon>
    </lineage>
</organism>
<dbReference type="InterPro" id="IPR002893">
    <property type="entry name" value="Znf_MYND"/>
</dbReference>
<dbReference type="EMBL" id="JAQQWM010000006">
    <property type="protein sequence ID" value="KAK8060809.1"/>
    <property type="molecule type" value="Genomic_DNA"/>
</dbReference>
<evidence type="ECO:0000259" key="5">
    <source>
        <dbReference type="PROSITE" id="PS50865"/>
    </source>
</evidence>
<keyword evidence="1" id="KW-0479">Metal-binding</keyword>
<evidence type="ECO:0000313" key="7">
    <source>
        <dbReference type="Proteomes" id="UP001446871"/>
    </source>
</evidence>
<reference evidence="6 7" key="1">
    <citation type="submission" date="2023-01" db="EMBL/GenBank/DDBJ databases">
        <title>Analysis of 21 Apiospora genomes using comparative genomics revels a genus with tremendous synthesis potential of carbohydrate active enzymes and secondary metabolites.</title>
        <authorList>
            <person name="Sorensen T."/>
        </authorList>
    </citation>
    <scope>NUCLEOTIDE SEQUENCE [LARGE SCALE GENOMIC DNA]</scope>
    <source>
        <strain evidence="6 7">CBS 83171</strain>
    </source>
</reference>
<evidence type="ECO:0000256" key="2">
    <source>
        <dbReference type="ARBA" id="ARBA00022771"/>
    </source>
</evidence>
<dbReference type="PROSITE" id="PS01360">
    <property type="entry name" value="ZF_MYND_1"/>
    <property type="match status" value="1"/>
</dbReference>
<keyword evidence="7" id="KW-1185">Reference proteome</keyword>
<evidence type="ECO:0000256" key="4">
    <source>
        <dbReference type="PROSITE-ProRule" id="PRU00134"/>
    </source>
</evidence>
<dbReference type="CDD" id="cd23024">
    <property type="entry name" value="zf-HIT_ZNHIT2-3"/>
    <property type="match status" value="1"/>
</dbReference>
<dbReference type="SUPFAM" id="SSF144232">
    <property type="entry name" value="HIT/MYND zinc finger-like"/>
    <property type="match status" value="1"/>
</dbReference>
<dbReference type="PROSITE" id="PS50865">
    <property type="entry name" value="ZF_MYND_2"/>
    <property type="match status" value="1"/>
</dbReference>
<dbReference type="Pfam" id="PF01753">
    <property type="entry name" value="zf-MYND"/>
    <property type="match status" value="1"/>
</dbReference>
<keyword evidence="3" id="KW-0862">Zinc</keyword>
<evidence type="ECO:0000256" key="1">
    <source>
        <dbReference type="ARBA" id="ARBA00022723"/>
    </source>
</evidence>
<evidence type="ECO:0000256" key="3">
    <source>
        <dbReference type="ARBA" id="ARBA00022833"/>
    </source>
</evidence>
<accession>A0ABR1UPH2</accession>
<protein>
    <recommendedName>
        <fullName evidence="5">MYND-type domain-containing protein</fullName>
    </recommendedName>
</protein>
<comment type="caution">
    <text evidence="6">The sequence shown here is derived from an EMBL/GenBank/DDBJ whole genome shotgun (WGS) entry which is preliminary data.</text>
</comment>
<dbReference type="Proteomes" id="UP001446871">
    <property type="component" value="Unassembled WGS sequence"/>
</dbReference>
<dbReference type="Gene3D" id="6.10.140.2220">
    <property type="match status" value="1"/>
</dbReference>
<gene>
    <name evidence="6" type="ORF">PG996_010739</name>
</gene>
<evidence type="ECO:0000313" key="6">
    <source>
        <dbReference type="EMBL" id="KAK8060809.1"/>
    </source>
</evidence>